<dbReference type="PANTHER" id="PTHR34657:SF10">
    <property type="entry name" value="F21M11.6 PROTEIN"/>
    <property type="match status" value="1"/>
</dbReference>
<accession>A0AAV1VRP3</accession>
<protein>
    <submittedName>
        <fullName evidence="2">Uncharacterized protein</fullName>
    </submittedName>
</protein>
<feature type="region of interest" description="Disordered" evidence="1">
    <location>
        <begin position="79"/>
        <end position="116"/>
    </location>
</feature>
<dbReference type="EMBL" id="CAXHTB010000001">
    <property type="protein sequence ID" value="CAL0299660.1"/>
    <property type="molecule type" value="Genomic_DNA"/>
</dbReference>
<name>A0AAV1VRP3_LUPLU</name>
<feature type="region of interest" description="Disordered" evidence="1">
    <location>
        <begin position="1"/>
        <end position="62"/>
    </location>
</feature>
<gene>
    <name evidence="2" type="ORF">LLUT_LOCUS720</name>
</gene>
<evidence type="ECO:0000256" key="1">
    <source>
        <dbReference type="SAM" id="MobiDB-lite"/>
    </source>
</evidence>
<sequence>MNTKTMRLPPRRVLTPSSTTNKRKERDEPRPKPTNSKLPIPVNKPIPKPTTSSATTSSGVPSNHLLAGYLAHEYLTKGTLMGQPWSPPGEKLKGKEEEEGTEAAAAATPCRRSTEDEKVKERYAEVAGLLKGGGTHLPGVVNPTQLARFLHL</sequence>
<proteinExistence type="predicted"/>
<dbReference type="Proteomes" id="UP001497480">
    <property type="component" value="Unassembled WGS sequence"/>
</dbReference>
<organism evidence="2 3">
    <name type="scientific">Lupinus luteus</name>
    <name type="common">European yellow lupine</name>
    <dbReference type="NCBI Taxonomy" id="3873"/>
    <lineage>
        <taxon>Eukaryota</taxon>
        <taxon>Viridiplantae</taxon>
        <taxon>Streptophyta</taxon>
        <taxon>Embryophyta</taxon>
        <taxon>Tracheophyta</taxon>
        <taxon>Spermatophyta</taxon>
        <taxon>Magnoliopsida</taxon>
        <taxon>eudicotyledons</taxon>
        <taxon>Gunneridae</taxon>
        <taxon>Pentapetalae</taxon>
        <taxon>rosids</taxon>
        <taxon>fabids</taxon>
        <taxon>Fabales</taxon>
        <taxon>Fabaceae</taxon>
        <taxon>Papilionoideae</taxon>
        <taxon>50 kb inversion clade</taxon>
        <taxon>genistoids sensu lato</taxon>
        <taxon>core genistoids</taxon>
        <taxon>Genisteae</taxon>
        <taxon>Lupinus</taxon>
    </lineage>
</organism>
<dbReference type="PANTHER" id="PTHR34657">
    <property type="entry name" value="EMBRYO SAC DEVELOPMENT ARREST 6"/>
    <property type="match status" value="1"/>
</dbReference>
<comment type="caution">
    <text evidence="2">The sequence shown here is derived from an EMBL/GenBank/DDBJ whole genome shotgun (WGS) entry which is preliminary data.</text>
</comment>
<evidence type="ECO:0000313" key="3">
    <source>
        <dbReference type="Proteomes" id="UP001497480"/>
    </source>
</evidence>
<feature type="compositionally biased region" description="Basic and acidic residues" evidence="1">
    <location>
        <begin position="22"/>
        <end position="31"/>
    </location>
</feature>
<keyword evidence="3" id="KW-1185">Reference proteome</keyword>
<dbReference type="AlphaFoldDB" id="A0AAV1VRP3"/>
<reference evidence="2 3" key="1">
    <citation type="submission" date="2024-03" db="EMBL/GenBank/DDBJ databases">
        <authorList>
            <person name="Martinez-Hernandez J."/>
        </authorList>
    </citation>
    <scope>NUCLEOTIDE SEQUENCE [LARGE SCALE GENOMIC DNA]</scope>
</reference>
<evidence type="ECO:0000313" key="2">
    <source>
        <dbReference type="EMBL" id="CAL0299660.1"/>
    </source>
</evidence>